<proteinExistence type="predicted"/>
<evidence type="ECO:0000259" key="2">
    <source>
        <dbReference type="Pfam" id="PF18962"/>
    </source>
</evidence>
<dbReference type="InterPro" id="IPR026444">
    <property type="entry name" value="Secre_tail"/>
</dbReference>
<organism evidence="3 4">
    <name type="scientific">Chryseobacterium rhizosphaerae</name>
    <dbReference type="NCBI Taxonomy" id="395937"/>
    <lineage>
        <taxon>Bacteria</taxon>
        <taxon>Pseudomonadati</taxon>
        <taxon>Bacteroidota</taxon>
        <taxon>Flavobacteriia</taxon>
        <taxon>Flavobacteriales</taxon>
        <taxon>Weeksellaceae</taxon>
        <taxon>Chryseobacterium group</taxon>
        <taxon>Chryseobacterium</taxon>
    </lineage>
</organism>
<feature type="domain" description="Secretion system C-terminal sorting" evidence="2">
    <location>
        <begin position="275"/>
        <end position="340"/>
    </location>
</feature>
<dbReference type="NCBIfam" id="TIGR04183">
    <property type="entry name" value="Por_Secre_tail"/>
    <property type="match status" value="1"/>
</dbReference>
<dbReference type="Pfam" id="PF18962">
    <property type="entry name" value="Por_Secre_tail"/>
    <property type="match status" value="1"/>
</dbReference>
<accession>A0ABX9ILA2</accession>
<evidence type="ECO:0000313" key="4">
    <source>
        <dbReference type="Proteomes" id="UP000256491"/>
    </source>
</evidence>
<dbReference type="Gene3D" id="2.60.120.560">
    <property type="entry name" value="Exo-inulinase, domain 1"/>
    <property type="match status" value="1"/>
</dbReference>
<evidence type="ECO:0000313" key="3">
    <source>
        <dbReference type="EMBL" id="REC74850.1"/>
    </source>
</evidence>
<name>A0ABX9ILA2_9FLAO</name>
<protein>
    <recommendedName>
        <fullName evidence="2">Secretion system C-terminal sorting domain-containing protein</fullName>
    </recommendedName>
</protein>
<reference evidence="3 4" key="1">
    <citation type="journal article" date="2010" name="Syst. Appl. Microbiol.">
        <title>Four new species of Chryseobacterium from the rhizosphere of coastal sand dune plants, Chryseobacterium elymi sp. nov., Chryseobacterium hagamense sp. nov., Chryseobacterium lathyri sp. nov. and Chryseobacterium rhizosphaerae sp. nov.</title>
        <authorList>
            <person name="Cho S.H."/>
            <person name="Lee K.S."/>
            <person name="Shin D.S."/>
            <person name="Han J.H."/>
            <person name="Park K.S."/>
            <person name="Lee C.H."/>
            <person name="Park K.H."/>
            <person name="Kim S.B."/>
        </authorList>
    </citation>
    <scope>NUCLEOTIDE SEQUENCE [LARGE SCALE GENOMIC DNA]</scope>
    <source>
        <strain evidence="3 4">KCTC 22548</strain>
    </source>
</reference>
<comment type="caution">
    <text evidence="3">The sequence shown here is derived from an EMBL/GenBank/DDBJ whole genome shotgun (WGS) entry which is preliminary data.</text>
</comment>
<keyword evidence="4" id="KW-1185">Reference proteome</keyword>
<keyword evidence="1" id="KW-0732">Signal</keyword>
<evidence type="ECO:0000256" key="1">
    <source>
        <dbReference type="ARBA" id="ARBA00022729"/>
    </source>
</evidence>
<dbReference type="Proteomes" id="UP000256491">
    <property type="component" value="Unassembled WGS sequence"/>
</dbReference>
<dbReference type="EMBL" id="QNUF01000013">
    <property type="protein sequence ID" value="REC74850.1"/>
    <property type="molecule type" value="Genomic_DNA"/>
</dbReference>
<sequence length="342" mass="38422">MFFRGCKLVTIIGFLLDEWYFFNSLKFLFLFRNLNFTMKKYYSIACVLLSVFSFAQQSISFEDSEGFLAANIHGQNNWISTPTGGNPAYVMNQVISQDYASNGNASLKIVKENTYGTQSEPIIGGFYNLPTPLLYTLFSVSFDINISQLDGSVFGFQGVDSIAEQLVVRLDFDKTGAIKVLDKVSGSLELVSTPETWSPNTWYRFKVIGTASDIRYYLNDTLIYTGLAVSSLNIDQLRFVHDNALGTAYIDQIKINSETILTVKDDKTGYHAVSLYPNPTTDFIKINTLDVIDKVEVYDGAGKKMNIGLQNNTIDVKHLLPGLYFMSIQSGDRTFTEKFVKK</sequence>
<gene>
    <name evidence="3" type="ORF">DRF57_12495</name>
</gene>